<evidence type="ECO:0000256" key="2">
    <source>
        <dbReference type="ARBA" id="ARBA00022448"/>
    </source>
</evidence>
<organism evidence="9 10">
    <name type="scientific">Paenibacillus plantarum</name>
    <dbReference type="NCBI Taxonomy" id="2654975"/>
    <lineage>
        <taxon>Bacteria</taxon>
        <taxon>Bacillati</taxon>
        <taxon>Bacillota</taxon>
        <taxon>Bacilli</taxon>
        <taxon>Bacillales</taxon>
        <taxon>Paenibacillaceae</taxon>
        <taxon>Paenibacillus</taxon>
    </lineage>
</organism>
<keyword evidence="10" id="KW-1185">Reference proteome</keyword>
<accession>A0ABX1X806</accession>
<dbReference type="PANTHER" id="PTHR30193:SF37">
    <property type="entry name" value="INNER MEMBRANE ABC TRANSPORTER PERMEASE PROTEIN YCJO"/>
    <property type="match status" value="1"/>
</dbReference>
<keyword evidence="3" id="KW-1003">Cell membrane</keyword>
<dbReference type="RefSeq" id="WP_171630294.1">
    <property type="nucleotide sequence ID" value="NZ_WHNY01000036.1"/>
</dbReference>
<dbReference type="Gene3D" id="1.10.3720.10">
    <property type="entry name" value="MetI-like"/>
    <property type="match status" value="1"/>
</dbReference>
<dbReference type="InterPro" id="IPR035906">
    <property type="entry name" value="MetI-like_sf"/>
</dbReference>
<evidence type="ECO:0000256" key="5">
    <source>
        <dbReference type="ARBA" id="ARBA00022989"/>
    </source>
</evidence>
<feature type="transmembrane region" description="Helical" evidence="7">
    <location>
        <begin position="70"/>
        <end position="91"/>
    </location>
</feature>
<feature type="transmembrane region" description="Helical" evidence="7">
    <location>
        <begin position="152"/>
        <end position="174"/>
    </location>
</feature>
<comment type="subcellular location">
    <subcellularLocation>
        <location evidence="1 7">Cell membrane</location>
        <topology evidence="1 7">Multi-pass membrane protein</topology>
    </subcellularLocation>
</comment>
<dbReference type="CDD" id="cd06261">
    <property type="entry name" value="TM_PBP2"/>
    <property type="match status" value="1"/>
</dbReference>
<dbReference type="InterPro" id="IPR000515">
    <property type="entry name" value="MetI-like"/>
</dbReference>
<evidence type="ECO:0000256" key="1">
    <source>
        <dbReference type="ARBA" id="ARBA00004651"/>
    </source>
</evidence>
<keyword evidence="4 7" id="KW-0812">Transmembrane</keyword>
<keyword evidence="5 7" id="KW-1133">Transmembrane helix</keyword>
<evidence type="ECO:0000256" key="7">
    <source>
        <dbReference type="RuleBase" id="RU363032"/>
    </source>
</evidence>
<gene>
    <name evidence="9" type="ORF">GC096_11050</name>
</gene>
<protein>
    <submittedName>
        <fullName evidence="9">ABC transporter permease subunit</fullName>
    </submittedName>
</protein>
<keyword evidence="6 7" id="KW-0472">Membrane</keyword>
<feature type="domain" description="ABC transmembrane type-1" evidence="8">
    <location>
        <begin position="66"/>
        <end position="276"/>
    </location>
</feature>
<feature type="transmembrane region" description="Helical" evidence="7">
    <location>
        <begin position="260"/>
        <end position="282"/>
    </location>
</feature>
<evidence type="ECO:0000259" key="8">
    <source>
        <dbReference type="PROSITE" id="PS50928"/>
    </source>
</evidence>
<evidence type="ECO:0000313" key="9">
    <source>
        <dbReference type="EMBL" id="NOU64567.1"/>
    </source>
</evidence>
<keyword evidence="2 7" id="KW-0813">Transport</keyword>
<dbReference type="EMBL" id="WHNY01000036">
    <property type="protein sequence ID" value="NOU64567.1"/>
    <property type="molecule type" value="Genomic_DNA"/>
</dbReference>
<proteinExistence type="inferred from homology"/>
<dbReference type="SUPFAM" id="SSF161098">
    <property type="entry name" value="MetI-like"/>
    <property type="match status" value="1"/>
</dbReference>
<evidence type="ECO:0000256" key="3">
    <source>
        <dbReference type="ARBA" id="ARBA00022475"/>
    </source>
</evidence>
<dbReference type="InterPro" id="IPR051393">
    <property type="entry name" value="ABC_transporter_permease"/>
</dbReference>
<dbReference type="PROSITE" id="PS50928">
    <property type="entry name" value="ABC_TM1"/>
    <property type="match status" value="1"/>
</dbReference>
<sequence>MLKNKLVPYSFLLPALLGLAIFKLYPLAIGFTDSFYQTIFMTGQKSFIGFGNYISLFKDPIFWKSIQVTLWMNLLINPIQIALSFALAIFLNKKVKGIAIFRTIQIVPIAVSIPIACIMFNIIMNPEQGVLNSMLVWMSLDPQPFLTSSGQAMWVIILLATWKGVGYWMLFLLAGLQEVPDSLYEASSIDGASKWTQFRNVTFPMMKRPLVFVTVSTTVANFLLFAPMYILTNGGPQNSTNVLMLEAYNSAFVYSDMGRASAIIIVLLLIILLIISAQFMLLRAKH</sequence>
<feature type="transmembrane region" description="Helical" evidence="7">
    <location>
        <begin position="209"/>
        <end position="231"/>
    </location>
</feature>
<dbReference type="Pfam" id="PF00528">
    <property type="entry name" value="BPD_transp_1"/>
    <property type="match status" value="1"/>
</dbReference>
<reference evidence="9 10" key="1">
    <citation type="submission" date="2019-10" db="EMBL/GenBank/DDBJ databases">
        <title>Description of Paenibacillus humi sp. nov.</title>
        <authorList>
            <person name="Carlier A."/>
            <person name="Qi S."/>
        </authorList>
    </citation>
    <scope>NUCLEOTIDE SEQUENCE [LARGE SCALE GENOMIC DNA]</scope>
    <source>
        <strain evidence="9 10">LMG 31461</strain>
    </source>
</reference>
<comment type="caution">
    <text evidence="9">The sequence shown here is derived from an EMBL/GenBank/DDBJ whole genome shotgun (WGS) entry which is preliminary data.</text>
</comment>
<feature type="transmembrane region" description="Helical" evidence="7">
    <location>
        <begin position="12"/>
        <end position="31"/>
    </location>
</feature>
<dbReference type="PANTHER" id="PTHR30193">
    <property type="entry name" value="ABC TRANSPORTER PERMEASE PROTEIN"/>
    <property type="match status" value="1"/>
</dbReference>
<evidence type="ECO:0000256" key="4">
    <source>
        <dbReference type="ARBA" id="ARBA00022692"/>
    </source>
</evidence>
<evidence type="ECO:0000256" key="6">
    <source>
        <dbReference type="ARBA" id="ARBA00023136"/>
    </source>
</evidence>
<evidence type="ECO:0000313" key="10">
    <source>
        <dbReference type="Proteomes" id="UP000653578"/>
    </source>
</evidence>
<name>A0ABX1X806_9BACL</name>
<comment type="similarity">
    <text evidence="7">Belongs to the binding-protein-dependent transport system permease family.</text>
</comment>
<dbReference type="Proteomes" id="UP000653578">
    <property type="component" value="Unassembled WGS sequence"/>
</dbReference>
<feature type="transmembrane region" description="Helical" evidence="7">
    <location>
        <begin position="103"/>
        <end position="124"/>
    </location>
</feature>